<evidence type="ECO:0000256" key="8">
    <source>
        <dbReference type="ARBA" id="ARBA00048968"/>
    </source>
</evidence>
<evidence type="ECO:0000256" key="2">
    <source>
        <dbReference type="ARBA" id="ARBA00007353"/>
    </source>
</evidence>
<dbReference type="PANTHER" id="PTHR30616">
    <property type="entry name" value="UNCHARACTERIZED PROTEIN YFIH"/>
    <property type="match status" value="1"/>
</dbReference>
<keyword evidence="5" id="KW-0378">Hydrolase</keyword>
<dbReference type="Pfam" id="PF02578">
    <property type="entry name" value="Cu-oxidase_4"/>
    <property type="match status" value="1"/>
</dbReference>
<dbReference type="SUPFAM" id="SSF64438">
    <property type="entry name" value="CNF1/YfiH-like putative cysteine hydrolases"/>
    <property type="match status" value="1"/>
</dbReference>
<dbReference type="PATRIC" id="fig|84531.8.peg.1234"/>
<sequence>MTSDAAPWIDAQWPMAASVHGFTTLRGGLGVSQAPFDRFNLGTRYGSDRDDPDAVTRNRELLIERAGLPSPPRWLHQVHGVEVVRFDGRSDAGDEPVGDASVTSSPGTVLAILTADCLPVLFAAEDGSEVGAAHAGWRGLAAGVLEATVAAMRTTPGRLRAWLGPAAGPRHYEIGEEVHDAFVAHDAEAASAFVATRPQHWRVDLYALARMRLAQAGLAADHIHGGGLCTISEPERFYSHRRDRRTGRMATLIWMQ</sequence>
<dbReference type="GO" id="GO:0005507">
    <property type="term" value="F:copper ion binding"/>
    <property type="evidence" value="ECO:0007669"/>
    <property type="project" value="TreeGrafter"/>
</dbReference>
<dbReference type="STRING" id="84531.LA76x_1208"/>
<reference evidence="11 12" key="1">
    <citation type="journal article" date="2015" name="BMC Genomics">
        <title>Comparative genomics and metabolic profiling of the genus Lysobacter.</title>
        <authorList>
            <person name="de Bruijn I."/>
            <person name="Cheng X."/>
            <person name="de Jager V."/>
            <person name="Exposito R.G."/>
            <person name="Watrous J."/>
            <person name="Patel N."/>
            <person name="Postma J."/>
            <person name="Dorrestein P.C."/>
            <person name="Kobayashi D."/>
            <person name="Raaijmakers J.M."/>
        </authorList>
    </citation>
    <scope>NUCLEOTIDE SEQUENCE [LARGE SCALE GENOMIC DNA]</scope>
    <source>
        <strain evidence="11 12">76</strain>
    </source>
</reference>
<organism evidence="11 12">
    <name type="scientific">Lysobacter antibioticus</name>
    <dbReference type="NCBI Taxonomy" id="84531"/>
    <lineage>
        <taxon>Bacteria</taxon>
        <taxon>Pseudomonadati</taxon>
        <taxon>Pseudomonadota</taxon>
        <taxon>Gammaproteobacteria</taxon>
        <taxon>Lysobacterales</taxon>
        <taxon>Lysobacteraceae</taxon>
        <taxon>Lysobacter</taxon>
    </lineage>
</organism>
<evidence type="ECO:0000256" key="4">
    <source>
        <dbReference type="ARBA" id="ARBA00022723"/>
    </source>
</evidence>
<dbReference type="EMBL" id="CP011129">
    <property type="protein sequence ID" value="ALN79367.1"/>
    <property type="molecule type" value="Genomic_DNA"/>
</dbReference>
<dbReference type="InterPro" id="IPR011324">
    <property type="entry name" value="Cytotoxic_necrot_fac-like_cat"/>
</dbReference>
<evidence type="ECO:0000256" key="3">
    <source>
        <dbReference type="ARBA" id="ARBA00022679"/>
    </source>
</evidence>
<keyword evidence="6" id="KW-0862">Zinc</keyword>
<dbReference type="NCBIfam" id="TIGR00726">
    <property type="entry name" value="peptidoglycan editing factor PgeF"/>
    <property type="match status" value="1"/>
</dbReference>
<accession>A0A0S2F725</accession>
<comment type="catalytic activity">
    <reaction evidence="1">
        <text>inosine + phosphate = alpha-D-ribose 1-phosphate + hypoxanthine</text>
        <dbReference type="Rhea" id="RHEA:27646"/>
        <dbReference type="ChEBI" id="CHEBI:17368"/>
        <dbReference type="ChEBI" id="CHEBI:17596"/>
        <dbReference type="ChEBI" id="CHEBI:43474"/>
        <dbReference type="ChEBI" id="CHEBI:57720"/>
        <dbReference type="EC" id="2.4.2.1"/>
    </reaction>
    <physiologicalReaction direction="left-to-right" evidence="1">
        <dbReference type="Rhea" id="RHEA:27647"/>
    </physiologicalReaction>
</comment>
<evidence type="ECO:0000313" key="12">
    <source>
        <dbReference type="Proteomes" id="UP000060787"/>
    </source>
</evidence>
<dbReference type="InterPro" id="IPR038371">
    <property type="entry name" value="Cu_polyphenol_OxRdtase_sf"/>
</dbReference>
<protein>
    <recommendedName>
        <fullName evidence="10">Purine nucleoside phosphorylase</fullName>
    </recommendedName>
</protein>
<dbReference type="GO" id="GO:0017061">
    <property type="term" value="F:S-methyl-5-thioadenosine phosphorylase activity"/>
    <property type="evidence" value="ECO:0007669"/>
    <property type="project" value="UniProtKB-EC"/>
</dbReference>
<evidence type="ECO:0000256" key="9">
    <source>
        <dbReference type="ARBA" id="ARBA00049893"/>
    </source>
</evidence>
<comment type="catalytic activity">
    <reaction evidence="7">
        <text>adenosine + H2O + H(+) = inosine + NH4(+)</text>
        <dbReference type="Rhea" id="RHEA:24408"/>
        <dbReference type="ChEBI" id="CHEBI:15377"/>
        <dbReference type="ChEBI" id="CHEBI:15378"/>
        <dbReference type="ChEBI" id="CHEBI:16335"/>
        <dbReference type="ChEBI" id="CHEBI:17596"/>
        <dbReference type="ChEBI" id="CHEBI:28938"/>
        <dbReference type="EC" id="3.5.4.4"/>
    </reaction>
    <physiologicalReaction direction="left-to-right" evidence="7">
        <dbReference type="Rhea" id="RHEA:24409"/>
    </physiologicalReaction>
</comment>
<evidence type="ECO:0000313" key="11">
    <source>
        <dbReference type="EMBL" id="ALN79367.1"/>
    </source>
</evidence>
<evidence type="ECO:0000256" key="7">
    <source>
        <dbReference type="ARBA" id="ARBA00047989"/>
    </source>
</evidence>
<gene>
    <name evidence="11" type="ORF">LA76x_1208</name>
</gene>
<evidence type="ECO:0000256" key="10">
    <source>
        <dbReference type="RuleBase" id="RU361274"/>
    </source>
</evidence>
<dbReference type="GO" id="GO:0016787">
    <property type="term" value="F:hydrolase activity"/>
    <property type="evidence" value="ECO:0007669"/>
    <property type="project" value="UniProtKB-KW"/>
</dbReference>
<dbReference type="AlphaFoldDB" id="A0A0S2F725"/>
<dbReference type="InterPro" id="IPR003730">
    <property type="entry name" value="Cu_polyphenol_OxRdtase"/>
</dbReference>
<evidence type="ECO:0000256" key="1">
    <source>
        <dbReference type="ARBA" id="ARBA00000553"/>
    </source>
</evidence>
<keyword evidence="12" id="KW-1185">Reference proteome</keyword>
<comment type="catalytic activity">
    <reaction evidence="9">
        <text>S-methyl-5'-thioadenosine + phosphate = 5-(methylsulfanyl)-alpha-D-ribose 1-phosphate + adenine</text>
        <dbReference type="Rhea" id="RHEA:11852"/>
        <dbReference type="ChEBI" id="CHEBI:16708"/>
        <dbReference type="ChEBI" id="CHEBI:17509"/>
        <dbReference type="ChEBI" id="CHEBI:43474"/>
        <dbReference type="ChEBI" id="CHEBI:58533"/>
        <dbReference type="EC" id="2.4.2.28"/>
    </reaction>
    <physiologicalReaction direction="left-to-right" evidence="9">
        <dbReference type="Rhea" id="RHEA:11853"/>
    </physiologicalReaction>
</comment>
<dbReference type="Gene3D" id="3.60.140.10">
    <property type="entry name" value="CNF1/YfiH-like putative cysteine hydrolases"/>
    <property type="match status" value="1"/>
</dbReference>
<dbReference type="Proteomes" id="UP000060787">
    <property type="component" value="Chromosome"/>
</dbReference>
<keyword evidence="4" id="KW-0479">Metal-binding</keyword>
<dbReference type="KEGG" id="lab:LA76x_1208"/>
<name>A0A0S2F725_LYSAN</name>
<dbReference type="eggNOG" id="COG1496">
    <property type="taxonomic scope" value="Bacteria"/>
</dbReference>
<evidence type="ECO:0000256" key="6">
    <source>
        <dbReference type="ARBA" id="ARBA00022833"/>
    </source>
</evidence>
<comment type="catalytic activity">
    <reaction evidence="8">
        <text>adenosine + phosphate = alpha-D-ribose 1-phosphate + adenine</text>
        <dbReference type="Rhea" id="RHEA:27642"/>
        <dbReference type="ChEBI" id="CHEBI:16335"/>
        <dbReference type="ChEBI" id="CHEBI:16708"/>
        <dbReference type="ChEBI" id="CHEBI:43474"/>
        <dbReference type="ChEBI" id="CHEBI:57720"/>
        <dbReference type="EC" id="2.4.2.1"/>
    </reaction>
    <physiologicalReaction direction="left-to-right" evidence="8">
        <dbReference type="Rhea" id="RHEA:27643"/>
    </physiologicalReaction>
</comment>
<dbReference type="CDD" id="cd16833">
    <property type="entry name" value="YfiH"/>
    <property type="match status" value="1"/>
</dbReference>
<dbReference type="PANTHER" id="PTHR30616:SF2">
    <property type="entry name" value="PURINE NUCLEOSIDE PHOSPHORYLASE LACC1"/>
    <property type="match status" value="1"/>
</dbReference>
<proteinExistence type="inferred from homology"/>
<dbReference type="RefSeq" id="WP_057916969.1">
    <property type="nucleotide sequence ID" value="NZ_CP011129.1"/>
</dbReference>
<keyword evidence="3" id="KW-0808">Transferase</keyword>
<evidence type="ECO:0000256" key="5">
    <source>
        <dbReference type="ARBA" id="ARBA00022801"/>
    </source>
</evidence>
<comment type="similarity">
    <text evidence="2 10">Belongs to the purine nucleoside phosphorylase YfiH/LACC1 family.</text>
</comment>